<organism evidence="2 3">
    <name type="scientific">Cyanistes caeruleus</name>
    <name type="common">Eurasian blue tit</name>
    <name type="synonym">Parus caeruleus</name>
    <dbReference type="NCBI Taxonomy" id="156563"/>
    <lineage>
        <taxon>Eukaryota</taxon>
        <taxon>Metazoa</taxon>
        <taxon>Chordata</taxon>
        <taxon>Craniata</taxon>
        <taxon>Vertebrata</taxon>
        <taxon>Euteleostomi</taxon>
        <taxon>Archelosauria</taxon>
        <taxon>Archosauria</taxon>
        <taxon>Dinosauria</taxon>
        <taxon>Saurischia</taxon>
        <taxon>Theropoda</taxon>
        <taxon>Coelurosauria</taxon>
        <taxon>Aves</taxon>
        <taxon>Neognathae</taxon>
        <taxon>Neoaves</taxon>
        <taxon>Telluraves</taxon>
        <taxon>Australaves</taxon>
        <taxon>Passeriformes</taxon>
        <taxon>Paridae</taxon>
        <taxon>Cyanistes</taxon>
    </lineage>
</organism>
<evidence type="ECO:0000313" key="2">
    <source>
        <dbReference type="Ensembl" id="ENSCCEP00000000802.1"/>
    </source>
</evidence>
<evidence type="ECO:0008006" key="4">
    <source>
        <dbReference type="Google" id="ProtNLM"/>
    </source>
</evidence>
<feature type="chain" id="PRO_5034578847" description="Secreted protein" evidence="1">
    <location>
        <begin position="28"/>
        <end position="113"/>
    </location>
</feature>
<keyword evidence="1" id="KW-0732">Signal</keyword>
<dbReference type="Ensembl" id="ENSCCET00000001524.1">
    <property type="protein sequence ID" value="ENSCCEP00000000802.1"/>
    <property type="gene ID" value="ENSCCEG00000001055.1"/>
</dbReference>
<reference evidence="2" key="1">
    <citation type="submission" date="2025-08" db="UniProtKB">
        <authorList>
            <consortium name="Ensembl"/>
        </authorList>
    </citation>
    <scope>IDENTIFICATION</scope>
</reference>
<feature type="signal peptide" evidence="1">
    <location>
        <begin position="1"/>
        <end position="27"/>
    </location>
</feature>
<keyword evidence="3" id="KW-1185">Reference proteome</keyword>
<evidence type="ECO:0000256" key="1">
    <source>
        <dbReference type="SAM" id="SignalP"/>
    </source>
</evidence>
<accession>A0A8C0U1E4</accession>
<dbReference type="Proteomes" id="UP000694410">
    <property type="component" value="Unplaced"/>
</dbReference>
<protein>
    <recommendedName>
        <fullName evidence="4">Secreted protein</fullName>
    </recommendedName>
</protein>
<sequence>LCHPYNKKCFLKFLLCFSLCPLPLTLSLSITDKTHCTGSASPVAGATGMHHCKHTERWCFQNGKQITQMLFTLCNLNLIASSCSCPIGCHSTENIGRHRIFRVAILLSGLTSR</sequence>
<name>A0A8C0U1E4_CYACU</name>
<proteinExistence type="predicted"/>
<evidence type="ECO:0000313" key="3">
    <source>
        <dbReference type="Proteomes" id="UP000694410"/>
    </source>
</evidence>
<dbReference type="AlphaFoldDB" id="A0A8C0U1E4"/>
<reference evidence="2" key="2">
    <citation type="submission" date="2025-09" db="UniProtKB">
        <authorList>
            <consortium name="Ensembl"/>
        </authorList>
    </citation>
    <scope>IDENTIFICATION</scope>
</reference>